<proteinExistence type="predicted"/>
<feature type="compositionally biased region" description="Polar residues" evidence="1">
    <location>
        <begin position="177"/>
        <end position="194"/>
    </location>
</feature>
<feature type="compositionally biased region" description="Polar residues" evidence="1">
    <location>
        <begin position="591"/>
        <end position="601"/>
    </location>
</feature>
<dbReference type="InParanoid" id="D2VJB6"/>
<feature type="region of interest" description="Disordered" evidence="1">
    <location>
        <begin position="284"/>
        <end position="304"/>
    </location>
</feature>
<dbReference type="RefSeq" id="XP_002675661.1">
    <property type="nucleotide sequence ID" value="XM_002675615.1"/>
</dbReference>
<dbReference type="KEGG" id="ngr:NAEGRDRAFT_50017"/>
<dbReference type="VEuPathDB" id="AmoebaDB:NAEGRDRAFT_50017"/>
<gene>
    <name evidence="2" type="ORF">NAEGRDRAFT_50017</name>
</gene>
<dbReference type="OMA" id="YPSHFEK"/>
<feature type="region of interest" description="Disordered" evidence="1">
    <location>
        <begin position="345"/>
        <end position="474"/>
    </location>
</feature>
<dbReference type="Proteomes" id="UP000006671">
    <property type="component" value="Unassembled WGS sequence"/>
</dbReference>
<feature type="region of interest" description="Disordered" evidence="1">
    <location>
        <begin position="495"/>
        <end position="623"/>
    </location>
</feature>
<evidence type="ECO:0000256" key="1">
    <source>
        <dbReference type="SAM" id="MobiDB-lite"/>
    </source>
</evidence>
<feature type="region of interest" description="Disordered" evidence="1">
    <location>
        <begin position="177"/>
        <end position="272"/>
    </location>
</feature>
<dbReference type="GeneID" id="8852063"/>
<feature type="compositionally biased region" description="Polar residues" evidence="1">
    <location>
        <begin position="261"/>
        <end position="272"/>
    </location>
</feature>
<feature type="region of interest" description="Disordered" evidence="1">
    <location>
        <begin position="73"/>
        <end position="99"/>
    </location>
</feature>
<feature type="compositionally biased region" description="Polar residues" evidence="1">
    <location>
        <begin position="609"/>
        <end position="623"/>
    </location>
</feature>
<feature type="compositionally biased region" description="Low complexity" evidence="1">
    <location>
        <begin position="226"/>
        <end position="260"/>
    </location>
</feature>
<sequence>MDAFTCASTDQNNPSVGGGVEAIADSPIQVTTNLLNDNKKTTKNSAALMLSNQPIPQLHASTTITNTTSDMNIKMRRHEQTDVSASPEDDEDDESHHEYGSSLFEMKPASGVKPIHNNINTNNIDYQQQEPSMRPLSDGGSLNHMQDDDNNTHATMMNINDIPSNATSTSALIPSITFTHDSGNNNDTSSMSNASSVNHQNTTSNSSNNNNMFVTHASTSDEHHYSTPLLQPQTTQPQLPSSIIHTPSKSSSTSSSSYPSMNPTMNPAKVSTTPNTRVFTHEHQYVRHSPSTPPNERPQSSNMYEEHDESIINHYQQKTQTPQEVHIHHHHYHIYQQPYNEYIYPPSSSSRYSHHPPPPPISSSMPYHHVMDGTRRPYPPPPPSSHSYQHSRSNSYHYYPPSSPTSPNRERNAQHASNQTVVQGSQPLERPKNQPIPIASNMQIRKSSLLDPGPPETTRQKSPSETSETSHEDFNRRLISKSYLYHPYQKQTGNVNYYRPISPEPQPVNVYSSRHEPPPPSPSTATPQLPQHHHHYSSFSGGNGGYPSGEGKYYHPGPTHQSDHQYEPLPPPHVYSSSSTHQPPPHYYTPRHSSNSPNWEDNSLRKENNIGNNTSARQYHNTR</sequence>
<dbReference type="AlphaFoldDB" id="D2VJB6"/>
<feature type="compositionally biased region" description="Low complexity" evidence="1">
    <location>
        <begin position="385"/>
        <end position="400"/>
    </location>
</feature>
<protein>
    <submittedName>
        <fullName evidence="2">Predicted protein</fullName>
    </submittedName>
</protein>
<accession>D2VJB6</accession>
<organism evidence="3">
    <name type="scientific">Naegleria gruberi</name>
    <name type="common">Amoeba</name>
    <dbReference type="NCBI Taxonomy" id="5762"/>
    <lineage>
        <taxon>Eukaryota</taxon>
        <taxon>Discoba</taxon>
        <taxon>Heterolobosea</taxon>
        <taxon>Tetramitia</taxon>
        <taxon>Eutetramitia</taxon>
        <taxon>Vahlkampfiidae</taxon>
        <taxon>Naegleria</taxon>
    </lineage>
</organism>
<feature type="compositionally biased region" description="Polar residues" evidence="1">
    <location>
        <begin position="414"/>
        <end position="426"/>
    </location>
</feature>
<evidence type="ECO:0000313" key="2">
    <source>
        <dbReference type="EMBL" id="EFC42917.1"/>
    </source>
</evidence>
<evidence type="ECO:0000313" key="3">
    <source>
        <dbReference type="Proteomes" id="UP000006671"/>
    </source>
</evidence>
<name>D2VJB6_NAEGR</name>
<feature type="compositionally biased region" description="Low complexity" evidence="1">
    <location>
        <begin position="195"/>
        <end position="211"/>
    </location>
</feature>
<dbReference type="EMBL" id="GG738876">
    <property type="protein sequence ID" value="EFC42917.1"/>
    <property type="molecule type" value="Genomic_DNA"/>
</dbReference>
<reference evidence="2 3" key="1">
    <citation type="journal article" date="2010" name="Cell">
        <title>The genome of Naegleria gruberi illuminates early eukaryotic versatility.</title>
        <authorList>
            <person name="Fritz-Laylin L.K."/>
            <person name="Prochnik S.E."/>
            <person name="Ginger M.L."/>
            <person name="Dacks J.B."/>
            <person name="Carpenter M.L."/>
            <person name="Field M.C."/>
            <person name="Kuo A."/>
            <person name="Paredez A."/>
            <person name="Chapman J."/>
            <person name="Pham J."/>
            <person name="Shu S."/>
            <person name="Neupane R."/>
            <person name="Cipriano M."/>
            <person name="Mancuso J."/>
            <person name="Tu H."/>
            <person name="Salamov A."/>
            <person name="Lindquist E."/>
            <person name="Shapiro H."/>
            <person name="Lucas S."/>
            <person name="Grigoriev I.V."/>
            <person name="Cande W.Z."/>
            <person name="Fulton C."/>
            <person name="Rokhsar D.S."/>
            <person name="Dawson S.C."/>
        </authorList>
    </citation>
    <scope>NUCLEOTIDE SEQUENCE [LARGE SCALE GENOMIC DNA]</scope>
    <source>
        <strain evidence="2 3">NEG-M</strain>
    </source>
</reference>
<keyword evidence="3" id="KW-1185">Reference proteome</keyword>